<accession>A0ABT1ZSJ8</accession>
<sequence>MIAMQYRFPLPADYDMALIDRRIADRGHLTDGFPGLLFKAYLAARKAGPGRDNAYAPSYVWNTVEGMHAFLNGAGFAGVSDAFGRPSVATWLVWDARLADSIAQARFATVERRPIPPGTDLAALRRHETALAAEAVEGGRALAAVAGYEPGDWTLVRFRLWEREPAADTGVAVYGVGHVSLA</sequence>
<reference evidence="1 2" key="1">
    <citation type="submission" date="2022-08" db="EMBL/GenBank/DDBJ databases">
        <title>Reclassification of Massilia species as members of the genera Telluria, Duganella, Pseudoduganella, Mokoshia gen. nov. and Zemynaea gen. nov. using orthogonal and non-orthogonal genome-based approaches.</title>
        <authorList>
            <person name="Bowman J.P."/>
        </authorList>
    </citation>
    <scope>NUCLEOTIDE SEQUENCE [LARGE SCALE GENOMIC DNA]</scope>
    <source>
        <strain evidence="1 2">JCM 31316</strain>
    </source>
</reference>
<evidence type="ECO:0000313" key="1">
    <source>
        <dbReference type="EMBL" id="MCS0582864.1"/>
    </source>
</evidence>
<organism evidence="1 2">
    <name type="scientific">Massilia pinisoli</name>
    <dbReference type="NCBI Taxonomy" id="1772194"/>
    <lineage>
        <taxon>Bacteria</taxon>
        <taxon>Pseudomonadati</taxon>
        <taxon>Pseudomonadota</taxon>
        <taxon>Betaproteobacteria</taxon>
        <taxon>Burkholderiales</taxon>
        <taxon>Oxalobacteraceae</taxon>
        <taxon>Telluria group</taxon>
        <taxon>Massilia</taxon>
    </lineage>
</organism>
<proteinExistence type="predicted"/>
<comment type="caution">
    <text evidence="1">The sequence shown here is derived from an EMBL/GenBank/DDBJ whole genome shotgun (WGS) entry which is preliminary data.</text>
</comment>
<keyword evidence="2" id="KW-1185">Reference proteome</keyword>
<dbReference type="RefSeq" id="WP_258817453.1">
    <property type="nucleotide sequence ID" value="NZ_JANUGW010000009.1"/>
</dbReference>
<protein>
    <submittedName>
        <fullName evidence="1">DUF4865 family protein</fullName>
    </submittedName>
</protein>
<dbReference type="EMBL" id="JANUGW010000009">
    <property type="protein sequence ID" value="MCS0582864.1"/>
    <property type="molecule type" value="Genomic_DNA"/>
</dbReference>
<dbReference type="Pfam" id="PF16157">
    <property type="entry name" value="DUF4865"/>
    <property type="match status" value="1"/>
</dbReference>
<dbReference type="InterPro" id="IPR032349">
    <property type="entry name" value="DUF4865"/>
</dbReference>
<evidence type="ECO:0000313" key="2">
    <source>
        <dbReference type="Proteomes" id="UP001204151"/>
    </source>
</evidence>
<name>A0ABT1ZSJ8_9BURK</name>
<gene>
    <name evidence="1" type="ORF">NX784_14830</name>
</gene>
<dbReference type="Proteomes" id="UP001204151">
    <property type="component" value="Unassembled WGS sequence"/>
</dbReference>